<comment type="similarity">
    <text evidence="4">Belongs to the class-I pyridoxal-phosphate-dependent aminotransferase family.</text>
</comment>
<keyword evidence="2 4" id="KW-0032">Aminotransferase</keyword>
<proteinExistence type="inferred from homology"/>
<dbReference type="AlphaFoldDB" id="A0A4P6JNY2"/>
<dbReference type="PANTHER" id="PTHR42832:SF3">
    <property type="entry name" value="L-GLUTAMINE--4-(METHYLSULFANYL)-2-OXOBUTANOATE AMINOTRANSFERASE"/>
    <property type="match status" value="1"/>
</dbReference>
<dbReference type="PANTHER" id="PTHR42832">
    <property type="entry name" value="AMINO ACID AMINOTRANSFERASE"/>
    <property type="match status" value="1"/>
</dbReference>
<sequence>MLFSNLLQSLPQHHPTETQAMIAEQRAAGVDVIDLSAGDPDLPAPEPVIEQLCAALHESENHRYPEYRGMHALHEAIAAWFERRFAVHLETECEILPLLGSKEGLVYTALTLLSAGSIALVPDPGYAVYSTASIMAGASLYFMQLTEENAYFPDLEAIPPETLKHARLLWLNYPHNPTGACASRAFFEKALAFARRHQLVIVNDMAYAEVYYENSRPLSLLQLPGARKVAVELHSLSKAYNMAGFRLGMLVGNHELVDAVGRLKRNVDCGIFRPLQYAAITALHLPLDWVQQRNALYQHRRDLLVEACNALGLATQPAKAGLYVWARIPPGFTSRTFSRWLLERSGVFVTPGSNFGRGGEGWVRISLTVPDERLIVALERIKAAMQRG</sequence>
<dbReference type="EC" id="2.6.1.-" evidence="4"/>
<dbReference type="InterPro" id="IPR004839">
    <property type="entry name" value="Aminotransferase_I/II_large"/>
</dbReference>
<evidence type="ECO:0000259" key="5">
    <source>
        <dbReference type="Pfam" id="PF00155"/>
    </source>
</evidence>
<dbReference type="CDD" id="cd00609">
    <property type="entry name" value="AAT_like"/>
    <property type="match status" value="1"/>
</dbReference>
<dbReference type="Gene3D" id="3.40.640.10">
    <property type="entry name" value="Type I PLP-dependent aspartate aminotransferase-like (Major domain)"/>
    <property type="match status" value="1"/>
</dbReference>
<dbReference type="KEGG" id="kbs:EPA93_13950"/>
<dbReference type="InterPro" id="IPR015421">
    <property type="entry name" value="PyrdxlP-dep_Trfase_major"/>
</dbReference>
<dbReference type="InterPro" id="IPR015422">
    <property type="entry name" value="PyrdxlP-dep_Trfase_small"/>
</dbReference>
<evidence type="ECO:0000256" key="1">
    <source>
        <dbReference type="ARBA" id="ARBA00001933"/>
    </source>
</evidence>
<dbReference type="InterPro" id="IPR050881">
    <property type="entry name" value="LL-DAP_aminotransferase"/>
</dbReference>
<organism evidence="6 7">
    <name type="scientific">Ktedonosporobacter rubrisoli</name>
    <dbReference type="NCBI Taxonomy" id="2509675"/>
    <lineage>
        <taxon>Bacteria</taxon>
        <taxon>Bacillati</taxon>
        <taxon>Chloroflexota</taxon>
        <taxon>Ktedonobacteria</taxon>
        <taxon>Ktedonobacterales</taxon>
        <taxon>Ktedonosporobacteraceae</taxon>
        <taxon>Ktedonosporobacter</taxon>
    </lineage>
</organism>
<dbReference type="GO" id="GO:0008483">
    <property type="term" value="F:transaminase activity"/>
    <property type="evidence" value="ECO:0007669"/>
    <property type="project" value="UniProtKB-KW"/>
</dbReference>
<name>A0A4P6JNY2_KTERU</name>
<keyword evidence="7" id="KW-1185">Reference proteome</keyword>
<dbReference type="RefSeq" id="WP_129888111.1">
    <property type="nucleotide sequence ID" value="NZ_CP035758.1"/>
</dbReference>
<gene>
    <name evidence="6" type="ORF">EPA93_13950</name>
</gene>
<keyword evidence="3 4" id="KW-0808">Transferase</keyword>
<reference evidence="6 7" key="1">
    <citation type="submission" date="2019-01" db="EMBL/GenBank/DDBJ databases">
        <title>Ktedonosporobacter rubrisoli SCAWS-G2.</title>
        <authorList>
            <person name="Huang Y."/>
            <person name="Yan B."/>
        </authorList>
    </citation>
    <scope>NUCLEOTIDE SEQUENCE [LARGE SCALE GENOMIC DNA]</scope>
    <source>
        <strain evidence="6 7">SCAWS-G2</strain>
    </source>
</reference>
<dbReference type="InterPro" id="IPR004838">
    <property type="entry name" value="NHTrfase_class1_PyrdxlP-BS"/>
</dbReference>
<dbReference type="Gene3D" id="3.90.1150.10">
    <property type="entry name" value="Aspartate Aminotransferase, domain 1"/>
    <property type="match status" value="1"/>
</dbReference>
<dbReference type="GO" id="GO:0030170">
    <property type="term" value="F:pyridoxal phosphate binding"/>
    <property type="evidence" value="ECO:0007669"/>
    <property type="project" value="InterPro"/>
</dbReference>
<dbReference type="EMBL" id="CP035758">
    <property type="protein sequence ID" value="QBD77047.1"/>
    <property type="molecule type" value="Genomic_DNA"/>
</dbReference>
<dbReference type="PROSITE" id="PS00105">
    <property type="entry name" value="AA_TRANSFER_CLASS_1"/>
    <property type="match status" value="1"/>
</dbReference>
<accession>A0A4P6JNY2</accession>
<dbReference type="SUPFAM" id="SSF53383">
    <property type="entry name" value="PLP-dependent transferases"/>
    <property type="match status" value="1"/>
</dbReference>
<evidence type="ECO:0000256" key="3">
    <source>
        <dbReference type="ARBA" id="ARBA00022679"/>
    </source>
</evidence>
<evidence type="ECO:0000256" key="2">
    <source>
        <dbReference type="ARBA" id="ARBA00022576"/>
    </source>
</evidence>
<dbReference type="InterPro" id="IPR015424">
    <property type="entry name" value="PyrdxlP-dep_Trfase"/>
</dbReference>
<evidence type="ECO:0000256" key="4">
    <source>
        <dbReference type="RuleBase" id="RU000481"/>
    </source>
</evidence>
<protein>
    <recommendedName>
        <fullName evidence="4">Aminotransferase</fullName>
        <ecNumber evidence="4">2.6.1.-</ecNumber>
    </recommendedName>
</protein>
<comment type="cofactor">
    <cofactor evidence="1 4">
        <name>pyridoxal 5'-phosphate</name>
        <dbReference type="ChEBI" id="CHEBI:597326"/>
    </cofactor>
</comment>
<dbReference type="Proteomes" id="UP000290365">
    <property type="component" value="Chromosome"/>
</dbReference>
<dbReference type="OrthoDB" id="9813612at2"/>
<evidence type="ECO:0000313" key="6">
    <source>
        <dbReference type="EMBL" id="QBD77047.1"/>
    </source>
</evidence>
<evidence type="ECO:0000313" key="7">
    <source>
        <dbReference type="Proteomes" id="UP000290365"/>
    </source>
</evidence>
<dbReference type="Pfam" id="PF00155">
    <property type="entry name" value="Aminotran_1_2"/>
    <property type="match status" value="1"/>
</dbReference>
<feature type="domain" description="Aminotransferase class I/classII large" evidence="5">
    <location>
        <begin position="31"/>
        <end position="381"/>
    </location>
</feature>